<sequence length="220" mass="24725">MKKRYLIPAIILFLIGLILVFYQPIQDSLIAEMTSNHLSDQTVRVNRLNRKHESNFNLQRVKPVDAATVSKALFDHDDSNVIGKIVIPAVAMKLPIFNGLNNNDLIKGAGTMHPDQKMGSGNYALAGHHMSDNGILFGPLSRVTTGDLIYLSDGSKLYEYQVTKKIMIDKHQVNWIQPTNKPVVTLITCSSGNEGEQRRIMVRGKLIQSRKLTRNDQKLF</sequence>
<feature type="transmembrane region" description="Helical" evidence="5">
    <location>
        <begin position="5"/>
        <end position="25"/>
    </location>
</feature>
<dbReference type="Pfam" id="PF04203">
    <property type="entry name" value="Sortase"/>
    <property type="match status" value="1"/>
</dbReference>
<dbReference type="NCBIfam" id="TIGR01076">
    <property type="entry name" value="sortase_fam"/>
    <property type="match status" value="1"/>
</dbReference>
<evidence type="ECO:0000313" key="7">
    <source>
        <dbReference type="Proteomes" id="UP001144204"/>
    </source>
</evidence>
<evidence type="ECO:0000313" key="6">
    <source>
        <dbReference type="EMBL" id="GLB46370.1"/>
    </source>
</evidence>
<keyword evidence="3" id="KW-0788">Thiol protease</keyword>
<dbReference type="CDD" id="cd06165">
    <property type="entry name" value="Sortase_A"/>
    <property type="match status" value="1"/>
</dbReference>
<dbReference type="SUPFAM" id="SSF63817">
    <property type="entry name" value="Sortase"/>
    <property type="match status" value="1"/>
</dbReference>
<keyword evidence="7" id="KW-1185">Reference proteome</keyword>
<dbReference type="GO" id="GO:0008234">
    <property type="term" value="F:cysteine-type peptidase activity"/>
    <property type="evidence" value="ECO:0007669"/>
    <property type="project" value="UniProtKB-KW"/>
</dbReference>
<dbReference type="EMBL" id="BRPL01000002">
    <property type="protein sequence ID" value="GLB46370.1"/>
    <property type="molecule type" value="Genomic_DNA"/>
</dbReference>
<evidence type="ECO:0000256" key="3">
    <source>
        <dbReference type="ARBA" id="ARBA00022807"/>
    </source>
</evidence>
<evidence type="ECO:0000256" key="5">
    <source>
        <dbReference type="SAM" id="Phobius"/>
    </source>
</evidence>
<reference evidence="6" key="2">
    <citation type="journal article" date="2023" name="PLoS ONE">
        <title>Philodulcilactobacillus myokoensis gen. nov., sp. nov., a fructophilic, acidophilic, and agar-phobic lactic acid bacterium isolated from fermented vegetable extracts.</title>
        <authorList>
            <person name="Kouya T."/>
            <person name="Ishiyama Y."/>
            <person name="Ohashi S."/>
            <person name="Kumakubo R."/>
            <person name="Yamazaki T."/>
            <person name="Otaki T."/>
        </authorList>
    </citation>
    <scope>NUCLEOTIDE SEQUENCE</scope>
    <source>
        <strain evidence="6">WR16-4</strain>
    </source>
</reference>
<evidence type="ECO:0000256" key="2">
    <source>
        <dbReference type="ARBA" id="ARBA00022801"/>
    </source>
</evidence>
<organism evidence="6 7">
    <name type="scientific">Philodulcilactobacillus myokoensis</name>
    <dbReference type="NCBI Taxonomy" id="2929573"/>
    <lineage>
        <taxon>Bacteria</taxon>
        <taxon>Bacillati</taxon>
        <taxon>Bacillota</taxon>
        <taxon>Bacilli</taxon>
        <taxon>Lactobacillales</taxon>
        <taxon>Lactobacillaceae</taxon>
        <taxon>Philodulcilactobacillus</taxon>
    </lineage>
</organism>
<gene>
    <name evidence="6" type="ORF">WR164_03490</name>
</gene>
<dbReference type="Gene3D" id="2.40.260.10">
    <property type="entry name" value="Sortase"/>
    <property type="match status" value="1"/>
</dbReference>
<dbReference type="InterPro" id="IPR042007">
    <property type="entry name" value="Sortase_A"/>
</dbReference>
<dbReference type="InterPro" id="IPR005754">
    <property type="entry name" value="Sortase"/>
</dbReference>
<dbReference type="RefSeq" id="WP_286135831.1">
    <property type="nucleotide sequence ID" value="NZ_BRPL01000002.1"/>
</dbReference>
<protein>
    <submittedName>
        <fullName evidence="6">Class A sortase</fullName>
    </submittedName>
</protein>
<dbReference type="AlphaFoldDB" id="A0A9W6ES08"/>
<feature type="active site" description="Acyl-thioester intermediate" evidence="4">
    <location>
        <position position="189"/>
    </location>
</feature>
<name>A0A9W6ES08_9LACO</name>
<keyword evidence="5" id="KW-0812">Transmembrane</keyword>
<evidence type="ECO:0000256" key="4">
    <source>
        <dbReference type="PIRSR" id="PIRSR605754-1"/>
    </source>
</evidence>
<dbReference type="GO" id="GO:0006508">
    <property type="term" value="P:proteolysis"/>
    <property type="evidence" value="ECO:0007669"/>
    <property type="project" value="UniProtKB-KW"/>
</dbReference>
<proteinExistence type="predicted"/>
<keyword evidence="2" id="KW-0378">Hydrolase</keyword>
<feature type="active site" description="Proton donor/acceptor" evidence="4">
    <location>
        <position position="128"/>
    </location>
</feature>
<keyword evidence="1" id="KW-0645">Protease</keyword>
<keyword evidence="5" id="KW-0472">Membrane</keyword>
<dbReference type="Proteomes" id="UP001144204">
    <property type="component" value="Unassembled WGS sequence"/>
</dbReference>
<keyword evidence="5" id="KW-1133">Transmembrane helix</keyword>
<reference evidence="6" key="1">
    <citation type="submission" date="2022-07" db="EMBL/GenBank/DDBJ databases">
        <authorList>
            <person name="Kouya T."/>
            <person name="Ishiyama Y."/>
        </authorList>
    </citation>
    <scope>NUCLEOTIDE SEQUENCE</scope>
    <source>
        <strain evidence="6">WR16-4</strain>
    </source>
</reference>
<accession>A0A9W6ES08</accession>
<comment type="caution">
    <text evidence="6">The sequence shown here is derived from an EMBL/GenBank/DDBJ whole genome shotgun (WGS) entry which is preliminary data.</text>
</comment>
<dbReference type="InterPro" id="IPR023365">
    <property type="entry name" value="Sortase_dom-sf"/>
</dbReference>
<evidence type="ECO:0000256" key="1">
    <source>
        <dbReference type="ARBA" id="ARBA00022670"/>
    </source>
</evidence>